<proteinExistence type="predicted"/>
<name>A0ABZ2C977_9PROT</name>
<evidence type="ECO:0000313" key="1">
    <source>
        <dbReference type="EMBL" id="WVX67712.1"/>
    </source>
</evidence>
<protein>
    <submittedName>
        <fullName evidence="1">Uncharacterized protein</fullName>
    </submittedName>
</protein>
<keyword evidence="2" id="KW-1185">Reference proteome</keyword>
<dbReference type="Proteomes" id="UP001330434">
    <property type="component" value="Chromosome"/>
</dbReference>
<evidence type="ECO:0000313" key="2">
    <source>
        <dbReference type="Proteomes" id="UP001330434"/>
    </source>
</evidence>
<sequence>MSIFVLKLSLVLGINDSQIKIINKQTGTKRLSQFFGDNGDKKALIGLGNARFTDNDHTSYRLGLGMRDSPILLINSLEVKIWGRRDVNLRDSSSQWSWE</sequence>
<reference evidence="1 2" key="1">
    <citation type="journal article" date="2024" name="Environ. Microbiol.">
        <title>Novel evolutionary insights on the interactions of the Holosporales (Alphaproteobacteria) with eukaryotic hosts from comparative genomics.</title>
        <authorList>
            <person name="Giovannini M."/>
            <person name="Petroni G."/>
            <person name="Castelli M."/>
        </authorList>
    </citation>
    <scope>NUCLEOTIDE SEQUENCE [LARGE SCALE GENOMIC DNA]</scope>
    <source>
        <strain evidence="1 2">US_Bl 15I1</strain>
    </source>
</reference>
<dbReference type="EMBL" id="CP133270">
    <property type="protein sequence ID" value="WVX67712.1"/>
    <property type="molecule type" value="Genomic_DNA"/>
</dbReference>
<accession>A0ABZ2C977</accession>
<organism evidence="1 2">
    <name type="scientific">Candidatus Bealeia paramacronuclearis</name>
    <dbReference type="NCBI Taxonomy" id="1921001"/>
    <lineage>
        <taxon>Bacteria</taxon>
        <taxon>Pseudomonadati</taxon>
        <taxon>Pseudomonadota</taxon>
        <taxon>Alphaproteobacteria</taxon>
        <taxon>Holosporales</taxon>
        <taxon>Holosporaceae</taxon>
        <taxon>Candidatus Bealeia</taxon>
    </lineage>
</organism>
<gene>
    <name evidence="1" type="ORF">Bealeia1_01928</name>
</gene>